<dbReference type="PANTHER" id="PTHR30469:SF20">
    <property type="entry name" value="EFFLUX RND TRANSPORTER PERIPLASMIC ADAPTOR SUBUNIT"/>
    <property type="match status" value="1"/>
</dbReference>
<dbReference type="Gene3D" id="2.40.30.170">
    <property type="match status" value="1"/>
</dbReference>
<evidence type="ECO:0000259" key="7">
    <source>
        <dbReference type="Pfam" id="PF25917"/>
    </source>
</evidence>
<dbReference type="GO" id="GO:0015562">
    <property type="term" value="F:efflux transmembrane transporter activity"/>
    <property type="evidence" value="ECO:0007669"/>
    <property type="project" value="TreeGrafter"/>
</dbReference>
<dbReference type="AlphaFoldDB" id="A0A7J0BQU9"/>
<comment type="subcellular location">
    <subcellularLocation>
        <location evidence="1">Cell envelope</location>
    </subcellularLocation>
</comment>
<reference evidence="9 10" key="1">
    <citation type="submission" date="2020-05" db="EMBL/GenBank/DDBJ databases">
        <title>Draft genome sequence of Desulfovibrio psychrotolerans JS1T.</title>
        <authorList>
            <person name="Ueno A."/>
            <person name="Tamazawa S."/>
            <person name="Tamamura S."/>
            <person name="Murakami T."/>
            <person name="Kiyama T."/>
            <person name="Inomata H."/>
            <person name="Amano Y."/>
            <person name="Miyakawa K."/>
            <person name="Tamaki H."/>
            <person name="Naganuma T."/>
            <person name="Kaneko K."/>
        </authorList>
    </citation>
    <scope>NUCLEOTIDE SEQUENCE [LARGE SCALE GENOMIC DNA]</scope>
    <source>
        <strain evidence="9 10">JS1</strain>
    </source>
</reference>
<organism evidence="9 10">
    <name type="scientific">Desulfovibrio psychrotolerans</name>
    <dbReference type="NCBI Taxonomy" id="415242"/>
    <lineage>
        <taxon>Bacteria</taxon>
        <taxon>Pseudomonadati</taxon>
        <taxon>Thermodesulfobacteriota</taxon>
        <taxon>Desulfovibrionia</taxon>
        <taxon>Desulfovibrionales</taxon>
        <taxon>Desulfovibrionaceae</taxon>
        <taxon>Desulfovibrio</taxon>
    </lineage>
</organism>
<feature type="domain" description="Multidrug resistance protein MdtA-like C-terminal permuted SH3" evidence="8">
    <location>
        <begin position="298"/>
        <end position="355"/>
    </location>
</feature>
<sequence length="376" mass="40668">MPFFRIFLLACLVAAVAVAAGGCSAEPERAPVESVKPVKMIVVGEREAGALRAFPGVVVAGNAVDLGFRVAGQIAELPVREGQAVRQGDLLGRLDKRDLQTALSNLESQLVGARATLNEARLNFDRNEQLLKSDTISRAAYDSAKATYENALARLESMEQQVRQARLNMQYAELRAPFSGVVAAKYMKSFENVQPQQPVVRLEDVNSLDVEVQIPEFVYVLFMNYKGVPVPPVVRFEAFPGREFPARLKEYQTTPNSLTQTYTVTMTIDRPADIALQPGMTAEVQGKLPPTGATEGFVLPVTAVFGDAGQGKAVWVVEDDMVVRARSVAVGEMRGEDIIVTAGIAAGEKVVTAGVHYLREGQKVRPLDGPVGGTPR</sequence>
<dbReference type="Gene3D" id="1.10.287.470">
    <property type="entry name" value="Helix hairpin bin"/>
    <property type="match status" value="1"/>
</dbReference>
<dbReference type="InterPro" id="IPR058625">
    <property type="entry name" value="MdtA-like_BSH"/>
</dbReference>
<dbReference type="Pfam" id="PF25967">
    <property type="entry name" value="RND-MFP_C"/>
    <property type="match status" value="1"/>
</dbReference>
<evidence type="ECO:0000256" key="1">
    <source>
        <dbReference type="ARBA" id="ARBA00004196"/>
    </source>
</evidence>
<keyword evidence="10" id="KW-1185">Reference proteome</keyword>
<dbReference type="PROSITE" id="PS51257">
    <property type="entry name" value="PROKAR_LIPOPROTEIN"/>
    <property type="match status" value="1"/>
</dbReference>
<dbReference type="Pfam" id="PF25876">
    <property type="entry name" value="HH_MFP_RND"/>
    <property type="match status" value="1"/>
</dbReference>
<dbReference type="InterPro" id="IPR058624">
    <property type="entry name" value="MdtA-like_HH"/>
</dbReference>
<comment type="caution">
    <text evidence="9">The sequence shown here is derived from an EMBL/GenBank/DDBJ whole genome shotgun (WGS) entry which is preliminary data.</text>
</comment>
<dbReference type="Gene3D" id="2.40.420.20">
    <property type="match status" value="1"/>
</dbReference>
<dbReference type="SUPFAM" id="SSF111369">
    <property type="entry name" value="HlyD-like secretion proteins"/>
    <property type="match status" value="1"/>
</dbReference>
<keyword evidence="3" id="KW-0813">Transport</keyword>
<proteinExistence type="inferred from homology"/>
<feature type="domain" description="Multidrug resistance protein MdtA-like barrel-sandwich hybrid" evidence="7">
    <location>
        <begin position="62"/>
        <end position="188"/>
    </location>
</feature>
<comment type="similarity">
    <text evidence="2">Belongs to the membrane fusion protein (MFP) (TC 8.A.1) family.</text>
</comment>
<evidence type="ECO:0000256" key="5">
    <source>
        <dbReference type="SAM" id="SignalP"/>
    </source>
</evidence>
<keyword evidence="5" id="KW-0732">Signal</keyword>
<dbReference type="GO" id="GO:1990281">
    <property type="term" value="C:efflux pump complex"/>
    <property type="evidence" value="ECO:0007669"/>
    <property type="project" value="TreeGrafter"/>
</dbReference>
<protein>
    <submittedName>
        <fullName evidence="9">Hemolysin D</fullName>
    </submittedName>
</protein>
<feature type="domain" description="Multidrug resistance protein MdtA-like alpha-helical hairpin" evidence="6">
    <location>
        <begin position="103"/>
        <end position="172"/>
    </location>
</feature>
<gene>
    <name evidence="9" type="ORF">DSM19430T_07430</name>
</gene>
<evidence type="ECO:0000313" key="9">
    <source>
        <dbReference type="EMBL" id="GFM36059.1"/>
    </source>
</evidence>
<dbReference type="InterPro" id="IPR006143">
    <property type="entry name" value="RND_pump_MFP"/>
</dbReference>
<dbReference type="Gene3D" id="2.40.50.100">
    <property type="match status" value="1"/>
</dbReference>
<evidence type="ECO:0000256" key="4">
    <source>
        <dbReference type="SAM" id="Coils"/>
    </source>
</evidence>
<evidence type="ECO:0000256" key="3">
    <source>
        <dbReference type="ARBA" id="ARBA00022448"/>
    </source>
</evidence>
<keyword evidence="4" id="KW-0175">Coiled coil</keyword>
<name>A0A7J0BQU9_9BACT</name>
<feature type="chain" id="PRO_5029802895" evidence="5">
    <location>
        <begin position="20"/>
        <end position="376"/>
    </location>
</feature>
<evidence type="ECO:0000259" key="8">
    <source>
        <dbReference type="Pfam" id="PF25967"/>
    </source>
</evidence>
<dbReference type="Proteomes" id="UP000503820">
    <property type="component" value="Unassembled WGS sequence"/>
</dbReference>
<evidence type="ECO:0000256" key="2">
    <source>
        <dbReference type="ARBA" id="ARBA00009477"/>
    </source>
</evidence>
<dbReference type="NCBIfam" id="TIGR01730">
    <property type="entry name" value="RND_mfp"/>
    <property type="match status" value="1"/>
</dbReference>
<dbReference type="EMBL" id="BLVP01000002">
    <property type="protein sequence ID" value="GFM36059.1"/>
    <property type="molecule type" value="Genomic_DNA"/>
</dbReference>
<feature type="coiled-coil region" evidence="4">
    <location>
        <begin position="96"/>
        <end position="175"/>
    </location>
</feature>
<dbReference type="PANTHER" id="PTHR30469">
    <property type="entry name" value="MULTIDRUG RESISTANCE PROTEIN MDTA"/>
    <property type="match status" value="1"/>
</dbReference>
<feature type="signal peptide" evidence="5">
    <location>
        <begin position="1"/>
        <end position="19"/>
    </location>
</feature>
<dbReference type="RefSeq" id="WP_174408750.1">
    <property type="nucleotide sequence ID" value="NZ_BLVP01000002.1"/>
</dbReference>
<dbReference type="Pfam" id="PF25917">
    <property type="entry name" value="BSH_RND"/>
    <property type="match status" value="1"/>
</dbReference>
<evidence type="ECO:0000313" key="10">
    <source>
        <dbReference type="Proteomes" id="UP000503820"/>
    </source>
</evidence>
<evidence type="ECO:0000259" key="6">
    <source>
        <dbReference type="Pfam" id="PF25876"/>
    </source>
</evidence>
<accession>A0A7J0BQU9</accession>
<dbReference type="InterPro" id="IPR058627">
    <property type="entry name" value="MdtA-like_C"/>
</dbReference>